<evidence type="ECO:0000313" key="3">
    <source>
        <dbReference type="EMBL" id="RDX84526.1"/>
    </source>
</evidence>
<feature type="transmembrane region" description="Helical" evidence="2">
    <location>
        <begin position="20"/>
        <end position="37"/>
    </location>
</feature>
<name>A0A371G1T7_MUCPR</name>
<reference evidence="3" key="1">
    <citation type="submission" date="2018-05" db="EMBL/GenBank/DDBJ databases">
        <title>Draft genome of Mucuna pruriens seed.</title>
        <authorList>
            <person name="Nnadi N.E."/>
            <person name="Vos R."/>
            <person name="Hasami M.H."/>
            <person name="Devisetty U.K."/>
            <person name="Aguiy J.C."/>
        </authorList>
    </citation>
    <scope>NUCLEOTIDE SEQUENCE [LARGE SCALE GENOMIC DNA]</scope>
    <source>
        <strain evidence="3">JCA_2017</strain>
    </source>
</reference>
<keyword evidence="2" id="KW-0472">Membrane</keyword>
<feature type="compositionally biased region" description="Polar residues" evidence="1">
    <location>
        <begin position="55"/>
        <end position="67"/>
    </location>
</feature>
<keyword evidence="4" id="KW-1185">Reference proteome</keyword>
<dbReference type="Proteomes" id="UP000257109">
    <property type="component" value="Unassembled WGS sequence"/>
</dbReference>
<comment type="caution">
    <text evidence="3">The sequence shown here is derived from an EMBL/GenBank/DDBJ whole genome shotgun (WGS) entry which is preliminary data.</text>
</comment>
<keyword evidence="2" id="KW-1133">Transmembrane helix</keyword>
<evidence type="ECO:0000313" key="4">
    <source>
        <dbReference type="Proteomes" id="UP000257109"/>
    </source>
</evidence>
<evidence type="ECO:0000256" key="1">
    <source>
        <dbReference type="SAM" id="MobiDB-lite"/>
    </source>
</evidence>
<feature type="non-terminal residue" evidence="3">
    <location>
        <position position="1"/>
    </location>
</feature>
<protein>
    <submittedName>
        <fullName evidence="3">Uncharacterized protein</fullName>
    </submittedName>
</protein>
<dbReference type="AlphaFoldDB" id="A0A371G1T7"/>
<organism evidence="3 4">
    <name type="scientific">Mucuna pruriens</name>
    <name type="common">Velvet bean</name>
    <name type="synonym">Dolichos pruriens</name>
    <dbReference type="NCBI Taxonomy" id="157652"/>
    <lineage>
        <taxon>Eukaryota</taxon>
        <taxon>Viridiplantae</taxon>
        <taxon>Streptophyta</taxon>
        <taxon>Embryophyta</taxon>
        <taxon>Tracheophyta</taxon>
        <taxon>Spermatophyta</taxon>
        <taxon>Magnoliopsida</taxon>
        <taxon>eudicotyledons</taxon>
        <taxon>Gunneridae</taxon>
        <taxon>Pentapetalae</taxon>
        <taxon>rosids</taxon>
        <taxon>fabids</taxon>
        <taxon>Fabales</taxon>
        <taxon>Fabaceae</taxon>
        <taxon>Papilionoideae</taxon>
        <taxon>50 kb inversion clade</taxon>
        <taxon>NPAAA clade</taxon>
        <taxon>indigoferoid/millettioid clade</taxon>
        <taxon>Phaseoleae</taxon>
        <taxon>Mucuna</taxon>
    </lineage>
</organism>
<keyword evidence="2" id="KW-0812">Transmembrane</keyword>
<gene>
    <name evidence="3" type="ORF">CR513_34400</name>
</gene>
<proteinExistence type="predicted"/>
<evidence type="ECO:0000256" key="2">
    <source>
        <dbReference type="SAM" id="Phobius"/>
    </source>
</evidence>
<dbReference type="EMBL" id="QJKJ01007018">
    <property type="protein sequence ID" value="RDX84526.1"/>
    <property type="molecule type" value="Genomic_DNA"/>
</dbReference>
<accession>A0A371G1T7</accession>
<feature type="region of interest" description="Disordered" evidence="1">
    <location>
        <begin position="48"/>
        <end position="67"/>
    </location>
</feature>
<sequence>MSVGRGLTQDLVGCLYFDYLYRLIGCSNMGLVVVLTFKQRRPSKKVQSKIEKHQITMNHPTNLQSPS</sequence>